<sequence length="62" mass="7122">MQPENRVQRYKDTIQILRADIEWLTTSGFRTQTTSNETLIAELELAAEAYRGLVEELVRPVG</sequence>
<protein>
    <submittedName>
        <fullName evidence="1">Uncharacterized protein</fullName>
    </submittedName>
</protein>
<reference evidence="1 2" key="1">
    <citation type="submission" date="2020-08" db="EMBL/GenBank/DDBJ databases">
        <title>The Agave Microbiome: Exploring the role of microbial communities in plant adaptations to desert environments.</title>
        <authorList>
            <person name="Partida-Martinez L.P."/>
        </authorList>
    </citation>
    <scope>NUCLEOTIDE SEQUENCE [LARGE SCALE GENOMIC DNA]</scope>
    <source>
        <strain evidence="1 2">AS3.12</strain>
    </source>
</reference>
<evidence type="ECO:0000313" key="1">
    <source>
        <dbReference type="EMBL" id="MBB6509651.1"/>
    </source>
</evidence>
<dbReference type="EMBL" id="JACHBU010000005">
    <property type="protein sequence ID" value="MBB6509651.1"/>
    <property type="molecule type" value="Genomic_DNA"/>
</dbReference>
<comment type="caution">
    <text evidence="1">The sequence shown here is derived from an EMBL/GenBank/DDBJ whole genome shotgun (WGS) entry which is preliminary data.</text>
</comment>
<proteinExistence type="predicted"/>
<dbReference type="Proteomes" id="UP000585437">
    <property type="component" value="Unassembled WGS sequence"/>
</dbReference>
<keyword evidence="2" id="KW-1185">Reference proteome</keyword>
<accession>A0A7X0JN03</accession>
<evidence type="ECO:0000313" key="2">
    <source>
        <dbReference type="Proteomes" id="UP000585437"/>
    </source>
</evidence>
<gene>
    <name evidence="1" type="ORF">F4695_003019</name>
</gene>
<dbReference type="AlphaFoldDB" id="A0A7X0JN03"/>
<name>A0A7X0JN03_9HYPH</name>
<dbReference type="RefSeq" id="WP_062580327.1">
    <property type="nucleotide sequence ID" value="NZ_JACHBU010000005.1"/>
</dbReference>
<organism evidence="1 2">
    <name type="scientific">Rhizobium soli</name>
    <dbReference type="NCBI Taxonomy" id="424798"/>
    <lineage>
        <taxon>Bacteria</taxon>
        <taxon>Pseudomonadati</taxon>
        <taxon>Pseudomonadota</taxon>
        <taxon>Alphaproteobacteria</taxon>
        <taxon>Hyphomicrobiales</taxon>
        <taxon>Rhizobiaceae</taxon>
        <taxon>Rhizobium/Agrobacterium group</taxon>
        <taxon>Rhizobium</taxon>
    </lineage>
</organism>